<reference evidence="2" key="1">
    <citation type="journal article" date="2011" name="Stand. Genomic Sci.">
        <title>Non-contiguous finished genome sequence of the opportunistic oral pathogen Prevotella multisaccharivorax type strain (PPPA20).</title>
        <authorList>
            <person name="Pati A."/>
            <person name="Gronow S."/>
            <person name="Lu M."/>
            <person name="Lapidus A."/>
            <person name="Nolan M."/>
            <person name="Lucas S."/>
            <person name="Hammon N."/>
            <person name="Deshpande S."/>
            <person name="Cheng J.F."/>
            <person name="Tapia R."/>
            <person name="Han C."/>
            <person name="Goodwin L."/>
            <person name="Pitluck S."/>
            <person name="Liolios K."/>
            <person name="Pagani I."/>
            <person name="Mavromatis K."/>
            <person name="Mikhailova N."/>
            <person name="Huntemann M."/>
            <person name="Chen A."/>
            <person name="Palaniappan K."/>
            <person name="Land M."/>
            <person name="Hauser L."/>
            <person name="Detter J.C."/>
            <person name="Brambilla E.M."/>
            <person name="Rohde M."/>
            <person name="Goker M."/>
            <person name="Woyke T."/>
            <person name="Bristow J."/>
            <person name="Eisen J.A."/>
            <person name="Markowitz V."/>
            <person name="Hugenholtz P."/>
            <person name="Kyrpides N.C."/>
            <person name="Klenk H.P."/>
            <person name="Ivanova N."/>
        </authorList>
    </citation>
    <scope>NUCLEOTIDE SEQUENCE [LARGE SCALE GENOMIC DNA]</scope>
    <source>
        <strain evidence="2">DSM 17128</strain>
    </source>
</reference>
<dbReference type="SMART" id="SM01149">
    <property type="entry name" value="DUF1237"/>
    <property type="match status" value="1"/>
</dbReference>
<organism evidence="1 2">
    <name type="scientific">Hallella multisaccharivorax DSM 17128</name>
    <dbReference type="NCBI Taxonomy" id="688246"/>
    <lineage>
        <taxon>Bacteria</taxon>
        <taxon>Pseudomonadati</taxon>
        <taxon>Bacteroidota</taxon>
        <taxon>Bacteroidia</taxon>
        <taxon>Bacteroidales</taxon>
        <taxon>Prevotellaceae</taxon>
        <taxon>Hallella</taxon>
    </lineage>
</organism>
<dbReference type="PIRSF" id="PIRSF028846">
    <property type="entry name" value="UCP028846"/>
    <property type="match status" value="1"/>
</dbReference>
<dbReference type="InterPro" id="IPR008928">
    <property type="entry name" value="6-hairpin_glycosidase_sf"/>
</dbReference>
<dbReference type="PROSITE" id="PS51257">
    <property type="entry name" value="PROKAR_LIPOPROTEIN"/>
    <property type="match status" value="1"/>
</dbReference>
<accession>F8NC52</accession>
<name>F8NC52_9BACT</name>
<dbReference type="InterPro" id="IPR008313">
    <property type="entry name" value="GH125"/>
</dbReference>
<gene>
    <name evidence="1" type="ORF">Premu_2669</name>
</gene>
<dbReference type="Gene3D" id="1.50.10.10">
    <property type="match status" value="1"/>
</dbReference>
<dbReference type="STRING" id="688246.Premu_2669"/>
<dbReference type="AlphaFoldDB" id="F8NC52"/>
<dbReference type="EMBL" id="GL945017">
    <property type="protein sequence ID" value="EGN58023.1"/>
    <property type="molecule type" value="Genomic_DNA"/>
</dbReference>
<dbReference type="GO" id="GO:0005975">
    <property type="term" value="P:carbohydrate metabolic process"/>
    <property type="evidence" value="ECO:0007669"/>
    <property type="project" value="InterPro"/>
</dbReference>
<dbReference type="HOGENOM" id="CLU_023537_0_1_10"/>
<dbReference type="InterPro" id="IPR012341">
    <property type="entry name" value="6hp_glycosidase-like_sf"/>
</dbReference>
<evidence type="ECO:0008006" key="3">
    <source>
        <dbReference type="Google" id="ProtNLM"/>
    </source>
</evidence>
<dbReference type="eggNOG" id="COG3538">
    <property type="taxonomic scope" value="Bacteria"/>
</dbReference>
<dbReference type="SUPFAM" id="SSF48208">
    <property type="entry name" value="Six-hairpin glycosidases"/>
    <property type="match status" value="1"/>
</dbReference>
<dbReference type="Proteomes" id="UP000002772">
    <property type="component" value="Unassembled WGS sequence"/>
</dbReference>
<evidence type="ECO:0000313" key="1">
    <source>
        <dbReference type="EMBL" id="EGN58023.1"/>
    </source>
</evidence>
<dbReference type="PANTHER" id="PTHR31047:SF0">
    <property type="entry name" value="MEIOTICALLY UP-REGULATED GENE 157 PROTEIN"/>
    <property type="match status" value="1"/>
</dbReference>
<dbReference type="PANTHER" id="PTHR31047">
    <property type="entry name" value="MEIOTICALLY UP-REGULATED GENE 157 PROTEIN"/>
    <property type="match status" value="1"/>
</dbReference>
<dbReference type="Pfam" id="PF06824">
    <property type="entry name" value="Glyco_hydro_125"/>
    <property type="match status" value="1"/>
</dbReference>
<keyword evidence="2" id="KW-1185">Reference proteome</keyword>
<proteinExistence type="predicted"/>
<sequence length="519" mass="58818">MAKHSLLPFSALLHSVQACPSRERWRFMLLLPFFAYGPVAMAQTTEATQPVVVHQKAFGENYIKMCADNTQVLVSKRPAVKDRLFVSDAVEKKIREVKRLLKGNPKLCWMFENCFPNTLETTAHYSNAGGDDDTFVYTGDIPAMWLRDSGAQVWPYVKLAPKDKRLQHLVRGTILRQFQCICIDPYANAFNMGPTGVGWHSDRTQMKPEVFERKYEIDSLCYPIRLAYEYWKVTGDASIFGARWLQAIRNVITTFRQQQRKDGVGPYRFLRVTDRAFDTAPWDGYGAPTKSVGLIASVFRPSDDATTLPFLVPSNFMAVNSMRKAAEILREVNHEEALADSCEALSTEVHDALMKYAVVNHPKYGKIYAYEVDGFGNHLLMDDANVPSLLGMGYLGDVSLDDPIYQNTRRFVWSHDNPWFFSGKAGEGIGGPHIGRDMAWPMSVMMRAFTSTDDKEIRASMRQLLTTDANTGMIHESFNVDNASNYTRPWFAWQNTLFGELVLHLIDAGKTDLLIHCLD</sequence>
<protein>
    <recommendedName>
        <fullName evidence="3">Meiotically up-regulated protein</fullName>
    </recommendedName>
</protein>
<evidence type="ECO:0000313" key="2">
    <source>
        <dbReference type="Proteomes" id="UP000002772"/>
    </source>
</evidence>